<keyword evidence="1" id="KW-0472">Membrane</keyword>
<keyword evidence="4" id="KW-1185">Reference proteome</keyword>
<sequence>MEQFLGGLQVLLQWQNFLIIPVGLAIGIIVGAIPGLTSDLGLILCIPLTYGMDPTMAILMLLAIYCGGTYGGSITAILINTPGTSANAATLFDGYPMTQRGQAFKALQMALYASTIGGLISAFALLFLAPQIAKITLLFGPAEYFALAVFGLSVIAGVSNNSIFKGLIGACIGLFMATIGMDNISGTARFTFGSNRLMSGIDLIIALIGLFAISEIMMKSQYDPRTDHKTISSSAITRDKITKDEYRRCRKPIGIGSLIGVIIGATPGTGGGLAAFISYNQVKQSSSHPETFGHGEIEGVAASESANNGACGATMIPMLTLGVPGDGATAILMGAFMIHGMIPGPTLFEEQGNILYAIMLGLIVVNVFMYILGSGFTRFYAHITRIPYEILAAIVLTFCIAGAYSTNNRMYDIYIILIFGIVAYFLRRMDFQLVPILLGIVLGPLAEKNFRRALVLSDGSLDIFFTRPISCAFILIAVGSILLFAWKNHKAKVKTTQK</sequence>
<evidence type="ECO:0000313" key="3">
    <source>
        <dbReference type="EMBL" id="QCI60172.1"/>
    </source>
</evidence>
<evidence type="ECO:0000256" key="1">
    <source>
        <dbReference type="SAM" id="Phobius"/>
    </source>
</evidence>
<dbReference type="RefSeq" id="WP_119310648.1">
    <property type="nucleotide sequence ID" value="NZ_CP034413.3"/>
</dbReference>
<name>A0A4D7B1J1_9FIRM</name>
<dbReference type="AlphaFoldDB" id="A0A4D7B1J1"/>
<dbReference type="EMBL" id="CP034413">
    <property type="protein sequence ID" value="QCI60172.1"/>
    <property type="molecule type" value="Genomic_DNA"/>
</dbReference>
<evidence type="ECO:0000259" key="2">
    <source>
        <dbReference type="Pfam" id="PF01970"/>
    </source>
</evidence>
<feature type="transmembrane region" description="Helical" evidence="1">
    <location>
        <begin position="323"/>
        <end position="342"/>
    </location>
</feature>
<feature type="transmembrane region" description="Helical" evidence="1">
    <location>
        <begin position="386"/>
        <end position="404"/>
    </location>
</feature>
<feature type="transmembrane region" description="Helical" evidence="1">
    <location>
        <begin position="354"/>
        <end position="374"/>
    </location>
</feature>
<keyword evidence="1" id="KW-1133">Transmembrane helix</keyword>
<feature type="transmembrane region" description="Helical" evidence="1">
    <location>
        <begin position="20"/>
        <end position="46"/>
    </location>
</feature>
<feature type="transmembrane region" description="Helical" evidence="1">
    <location>
        <begin position="109"/>
        <end position="128"/>
    </location>
</feature>
<dbReference type="InterPro" id="IPR002823">
    <property type="entry name" value="DUF112_TM"/>
</dbReference>
<protein>
    <submittedName>
        <fullName evidence="3">Tripartite tricarboxylate transporter permease</fullName>
    </submittedName>
</protein>
<feature type="transmembrane region" description="Helical" evidence="1">
    <location>
        <begin position="197"/>
        <end position="218"/>
    </location>
</feature>
<dbReference type="PANTHER" id="PTHR35342">
    <property type="entry name" value="TRICARBOXYLIC TRANSPORT PROTEIN"/>
    <property type="match status" value="1"/>
</dbReference>
<dbReference type="KEGG" id="obj:EIO64_13920"/>
<feature type="transmembrane region" description="Helical" evidence="1">
    <location>
        <begin position="410"/>
        <end position="426"/>
    </location>
</feature>
<feature type="transmembrane region" description="Helical" evidence="1">
    <location>
        <begin position="163"/>
        <end position="185"/>
    </location>
</feature>
<feature type="domain" description="DUF112" evidence="2">
    <location>
        <begin position="18"/>
        <end position="438"/>
    </location>
</feature>
<feature type="transmembrane region" description="Helical" evidence="1">
    <location>
        <begin position="463"/>
        <end position="486"/>
    </location>
</feature>
<proteinExistence type="predicted"/>
<accession>A0A4D7B1J1</accession>
<dbReference type="PANTHER" id="PTHR35342:SF5">
    <property type="entry name" value="TRICARBOXYLIC TRANSPORT PROTEIN"/>
    <property type="match status" value="1"/>
</dbReference>
<evidence type="ECO:0000313" key="4">
    <source>
        <dbReference type="Proteomes" id="UP000298642"/>
    </source>
</evidence>
<feature type="transmembrane region" description="Helical" evidence="1">
    <location>
        <begin position="58"/>
        <end position="79"/>
    </location>
</feature>
<organism evidence="3 4">
    <name type="scientific">Dysosmobacter welbionis</name>
    <dbReference type="NCBI Taxonomy" id="2093857"/>
    <lineage>
        <taxon>Bacteria</taxon>
        <taxon>Bacillati</taxon>
        <taxon>Bacillota</taxon>
        <taxon>Clostridia</taxon>
        <taxon>Eubacteriales</taxon>
        <taxon>Oscillospiraceae</taxon>
        <taxon>Dysosmobacter</taxon>
    </lineage>
</organism>
<feature type="transmembrane region" description="Helical" evidence="1">
    <location>
        <begin position="135"/>
        <end position="157"/>
    </location>
</feature>
<keyword evidence="1" id="KW-0812">Transmembrane</keyword>
<feature type="transmembrane region" description="Helical" evidence="1">
    <location>
        <begin position="253"/>
        <end position="277"/>
    </location>
</feature>
<dbReference type="Proteomes" id="UP000298642">
    <property type="component" value="Chromosome"/>
</dbReference>
<dbReference type="Pfam" id="PF01970">
    <property type="entry name" value="TctA"/>
    <property type="match status" value="1"/>
</dbReference>
<gene>
    <name evidence="3" type="ORF">EIO64_13920</name>
</gene>
<reference evidence="4" key="1">
    <citation type="submission" date="2018-12" db="EMBL/GenBank/DDBJ databases">
        <title>Dusodibacter welbiota gen. nov., sp. nov., isolated from human faeces and emended description of the Oscillibacter genus.</title>
        <authorList>
            <person name="Le Roy T."/>
            <person name="Van der Smissen P."/>
            <person name="Delzenne N."/>
            <person name="Muccioli G."/>
            <person name="Collet J.F."/>
            <person name="Cani P.D."/>
        </authorList>
    </citation>
    <scope>NUCLEOTIDE SEQUENCE [LARGE SCALE GENOMIC DNA]</scope>
    <source>
        <strain evidence="4">J115</strain>
    </source>
</reference>